<gene>
    <name evidence="2" type="ORF">GMARGA_LOCUS30620</name>
</gene>
<evidence type="ECO:0000313" key="3">
    <source>
        <dbReference type="Proteomes" id="UP000789901"/>
    </source>
</evidence>
<reference evidence="2 3" key="1">
    <citation type="submission" date="2021-06" db="EMBL/GenBank/DDBJ databases">
        <authorList>
            <person name="Kallberg Y."/>
            <person name="Tangrot J."/>
            <person name="Rosling A."/>
        </authorList>
    </citation>
    <scope>NUCLEOTIDE SEQUENCE [LARGE SCALE GENOMIC DNA]</scope>
    <source>
        <strain evidence="2 3">120-4 pot B 10/14</strain>
    </source>
</reference>
<evidence type="ECO:0000313" key="2">
    <source>
        <dbReference type="EMBL" id="CAG8831292.1"/>
    </source>
</evidence>
<sequence>RKEVLKVVRQRKSKIQPVEGEIPLQAIKRKINLLQEVVEAQADFVDRMKEVNNKRILENGKKIKMKHEAMQKQTERAEPGTDQNIQIETEGTRIQQMEVDSQHVTNLEIEENLKQGKEKAQKMDTEETRKQKGTNKTKERLSYSAVLTGKNNRKVRDNNSE</sequence>
<dbReference type="EMBL" id="CAJVQB010043593">
    <property type="protein sequence ID" value="CAG8831292.1"/>
    <property type="molecule type" value="Genomic_DNA"/>
</dbReference>
<proteinExistence type="predicted"/>
<feature type="region of interest" description="Disordered" evidence="1">
    <location>
        <begin position="99"/>
        <end position="161"/>
    </location>
</feature>
<comment type="caution">
    <text evidence="2">The sequence shown here is derived from an EMBL/GenBank/DDBJ whole genome shotgun (WGS) entry which is preliminary data.</text>
</comment>
<accession>A0ABN7WII7</accession>
<name>A0ABN7WII7_GIGMA</name>
<dbReference type="Proteomes" id="UP000789901">
    <property type="component" value="Unassembled WGS sequence"/>
</dbReference>
<feature type="non-terminal residue" evidence="2">
    <location>
        <position position="1"/>
    </location>
</feature>
<keyword evidence="3" id="KW-1185">Reference proteome</keyword>
<organism evidence="2 3">
    <name type="scientific">Gigaspora margarita</name>
    <dbReference type="NCBI Taxonomy" id="4874"/>
    <lineage>
        <taxon>Eukaryota</taxon>
        <taxon>Fungi</taxon>
        <taxon>Fungi incertae sedis</taxon>
        <taxon>Mucoromycota</taxon>
        <taxon>Glomeromycotina</taxon>
        <taxon>Glomeromycetes</taxon>
        <taxon>Diversisporales</taxon>
        <taxon>Gigasporaceae</taxon>
        <taxon>Gigaspora</taxon>
    </lineage>
</organism>
<evidence type="ECO:0000256" key="1">
    <source>
        <dbReference type="SAM" id="MobiDB-lite"/>
    </source>
</evidence>
<feature type="compositionally biased region" description="Basic and acidic residues" evidence="1">
    <location>
        <begin position="111"/>
        <end position="141"/>
    </location>
</feature>
<protein>
    <submittedName>
        <fullName evidence="2">20509_t:CDS:1</fullName>
    </submittedName>
</protein>